<comment type="caution">
    <text evidence="2">The sequence shown here is derived from an EMBL/GenBank/DDBJ whole genome shotgun (WGS) entry which is preliminary data.</text>
</comment>
<dbReference type="AlphaFoldDB" id="A0A1E7L6Z4"/>
<evidence type="ECO:0000313" key="3">
    <source>
        <dbReference type="Proteomes" id="UP000176005"/>
    </source>
</evidence>
<protein>
    <submittedName>
        <fullName evidence="2">Uncharacterized protein</fullName>
    </submittedName>
</protein>
<evidence type="ECO:0000313" key="2">
    <source>
        <dbReference type="EMBL" id="OEV11944.1"/>
    </source>
</evidence>
<feature type="non-terminal residue" evidence="2">
    <location>
        <position position="63"/>
    </location>
</feature>
<organism evidence="2 3">
    <name type="scientific">Streptomyces nanshensis</name>
    <dbReference type="NCBI Taxonomy" id="518642"/>
    <lineage>
        <taxon>Bacteria</taxon>
        <taxon>Bacillati</taxon>
        <taxon>Actinomycetota</taxon>
        <taxon>Actinomycetes</taxon>
        <taxon>Kitasatosporales</taxon>
        <taxon>Streptomycetaceae</taxon>
        <taxon>Streptomyces</taxon>
    </lineage>
</organism>
<keyword evidence="3" id="KW-1185">Reference proteome</keyword>
<proteinExistence type="predicted"/>
<dbReference type="EMBL" id="LJGW01000170">
    <property type="protein sequence ID" value="OEV11944.1"/>
    <property type="molecule type" value="Genomic_DNA"/>
</dbReference>
<accession>A0A1E7L6Z4</accession>
<feature type="region of interest" description="Disordered" evidence="1">
    <location>
        <begin position="1"/>
        <end position="21"/>
    </location>
</feature>
<dbReference type="Proteomes" id="UP000176005">
    <property type="component" value="Unassembled WGS sequence"/>
</dbReference>
<evidence type="ECO:0000256" key="1">
    <source>
        <dbReference type="SAM" id="MobiDB-lite"/>
    </source>
</evidence>
<name>A0A1E7L6Z4_9ACTN</name>
<reference evidence="2 3" key="1">
    <citation type="journal article" date="2016" name="Front. Microbiol.">
        <title>Comparative Genomics Analysis of Streptomyces Species Reveals Their Adaptation to the Marine Environment and Their Diversity at the Genomic Level.</title>
        <authorList>
            <person name="Tian X."/>
            <person name="Zhang Z."/>
            <person name="Yang T."/>
            <person name="Chen M."/>
            <person name="Li J."/>
            <person name="Chen F."/>
            <person name="Yang J."/>
            <person name="Li W."/>
            <person name="Zhang B."/>
            <person name="Zhang Z."/>
            <person name="Wu J."/>
            <person name="Zhang C."/>
            <person name="Long L."/>
            <person name="Xiao J."/>
        </authorList>
    </citation>
    <scope>NUCLEOTIDE SEQUENCE [LARGE SCALE GENOMIC DNA]</scope>
    <source>
        <strain evidence="2 3">SCSIO 10429</strain>
    </source>
</reference>
<gene>
    <name evidence="2" type="ORF">AN218_10690</name>
</gene>
<sequence length="63" mass="6628">MPQHRRRALDAEAAHAVHQRPQPVGVRALRTYGAAQRAEHGGGVLGAAAAREHLGGHAPQPRG</sequence>